<dbReference type="AlphaFoldDB" id="A0A0F4GV07"/>
<dbReference type="STRING" id="1047168.A0A0F4GV07"/>
<feature type="transmembrane region" description="Helical" evidence="9">
    <location>
        <begin position="301"/>
        <end position="327"/>
    </location>
</feature>
<evidence type="ECO:0000256" key="9">
    <source>
        <dbReference type="SAM" id="Phobius"/>
    </source>
</evidence>
<dbReference type="OrthoDB" id="446368at2759"/>
<feature type="transmembrane region" description="Helical" evidence="9">
    <location>
        <begin position="222"/>
        <end position="244"/>
    </location>
</feature>
<evidence type="ECO:0000256" key="3">
    <source>
        <dbReference type="ARBA" id="ARBA00022475"/>
    </source>
</evidence>
<dbReference type="Proteomes" id="UP000033647">
    <property type="component" value="Unassembled WGS sequence"/>
</dbReference>
<evidence type="ECO:0000256" key="6">
    <source>
        <dbReference type="ARBA" id="ARBA00023136"/>
    </source>
</evidence>
<feature type="compositionally biased region" description="Basic and acidic residues" evidence="8">
    <location>
        <begin position="689"/>
        <end position="702"/>
    </location>
</feature>
<protein>
    <recommendedName>
        <fullName evidence="10">Major facilitator superfamily (MFS) profile domain-containing protein</fullName>
    </recommendedName>
</protein>
<evidence type="ECO:0000256" key="2">
    <source>
        <dbReference type="ARBA" id="ARBA00022448"/>
    </source>
</evidence>
<feature type="transmembrane region" description="Helical" evidence="9">
    <location>
        <begin position="68"/>
        <end position="90"/>
    </location>
</feature>
<evidence type="ECO:0000259" key="10">
    <source>
        <dbReference type="PROSITE" id="PS50850"/>
    </source>
</evidence>
<feature type="region of interest" description="Disordered" evidence="8">
    <location>
        <begin position="682"/>
        <end position="702"/>
    </location>
</feature>
<feature type="region of interest" description="Disordered" evidence="8">
    <location>
        <begin position="587"/>
        <end position="606"/>
    </location>
</feature>
<evidence type="ECO:0000313" key="12">
    <source>
        <dbReference type="Proteomes" id="UP000033647"/>
    </source>
</evidence>
<evidence type="ECO:0000256" key="5">
    <source>
        <dbReference type="ARBA" id="ARBA00022989"/>
    </source>
</evidence>
<feature type="transmembrane region" description="Helical" evidence="9">
    <location>
        <begin position="195"/>
        <end position="216"/>
    </location>
</feature>
<organism evidence="11 12">
    <name type="scientific">Zymoseptoria brevis</name>
    <dbReference type="NCBI Taxonomy" id="1047168"/>
    <lineage>
        <taxon>Eukaryota</taxon>
        <taxon>Fungi</taxon>
        <taxon>Dikarya</taxon>
        <taxon>Ascomycota</taxon>
        <taxon>Pezizomycotina</taxon>
        <taxon>Dothideomycetes</taxon>
        <taxon>Dothideomycetidae</taxon>
        <taxon>Mycosphaerellales</taxon>
        <taxon>Mycosphaerellaceae</taxon>
        <taxon>Zymoseptoria</taxon>
    </lineage>
</organism>
<proteinExistence type="inferred from homology"/>
<keyword evidence="5 9" id="KW-1133">Transmembrane helix</keyword>
<keyword evidence="2" id="KW-0813">Transport</keyword>
<feature type="transmembrane region" description="Helical" evidence="9">
    <location>
        <begin position="471"/>
        <end position="492"/>
    </location>
</feature>
<keyword evidence="3" id="KW-1003">Cell membrane</keyword>
<feature type="transmembrane region" description="Helical" evidence="9">
    <location>
        <begin position="333"/>
        <end position="358"/>
    </location>
</feature>
<name>A0A0F4GV07_9PEZI</name>
<sequence length="702" mass="77302">MPTTEKHHEAFTPEPLSFFSQVFHPTGITSSVENYHYKGSGTAEDPYVVVWIDHDPRNPMNWSSKRRWIITMLVATALLAVAFDSSAYSAGGQLIIMEFGTVQIVFTLGVSLFVLGFAIGPLLWAPMSEMFGRQVMFAITYGILTAFNGGAIASPNIQSLVILRFFAGAFGASPLTMAGGVIADMFPARERGLAMSMFSAAPFMGPVLGPIVGGFVGETVGWRWIMGVITIFTGVLWIALLIFLPETYAPVILRKRAEALSKKTGMVYKSRAQVEQGDTSVGELFKTSLSRPWVLLFKEPIVLLLSIYMSIIYGTLYGLFGAFPIVFQQVRGWSTGIGGLAFLGVMVGMFAAIAYNAWDNKRYVKINDESDGFAPPEARMPPAIVGAVAIPIGLIWFAWTNYPSIHWFACIAAGAPFGFGMVLVFVAIFNYLIDSYTIFAASVLAANTVMRSVVGAAFPLFIPYMYDGLGIHWATMIPGFLAVICVPFPFLFYKYGAQIRKKCKYAAESEAFIRRMQKEAEQGDDDGEKGEDDASSEDHDSSEGGEDVEKEKEENKERPSEATYIAYGPREVMLETEEAERLERLDAEARRNEGMEAREEVEEPLPCSDPAVVAAKKKSGSLRRLDSYASVDTTGQPKFERIKSTRSRASSRGAGGSGLVRVKTYESNPFDLDRVNTRESFVRVKSKKSLREEGSGDMRGRQ</sequence>
<feature type="transmembrane region" description="Helical" evidence="9">
    <location>
        <begin position="135"/>
        <end position="155"/>
    </location>
</feature>
<dbReference type="InterPro" id="IPR036259">
    <property type="entry name" value="MFS_trans_sf"/>
</dbReference>
<feature type="compositionally biased region" description="Basic and acidic residues" evidence="8">
    <location>
        <begin position="587"/>
        <end position="598"/>
    </location>
</feature>
<evidence type="ECO:0000256" key="1">
    <source>
        <dbReference type="ARBA" id="ARBA00004651"/>
    </source>
</evidence>
<gene>
    <name evidence="11" type="ORF">TI39_contig307g00005</name>
</gene>
<dbReference type="InterPro" id="IPR020846">
    <property type="entry name" value="MFS_dom"/>
</dbReference>
<dbReference type="PANTHER" id="PTHR23502:SF186">
    <property type="entry name" value="MAJOR FACILITATOR SUPERFAMILY (MFS) PROFILE DOMAIN-CONTAINING PROTEIN"/>
    <property type="match status" value="1"/>
</dbReference>
<dbReference type="Gene3D" id="1.20.1250.20">
    <property type="entry name" value="MFS general substrate transporter like domains"/>
    <property type="match status" value="1"/>
</dbReference>
<feature type="compositionally biased region" description="Basic and acidic residues" evidence="8">
    <location>
        <begin position="536"/>
        <end position="560"/>
    </location>
</feature>
<evidence type="ECO:0000313" key="11">
    <source>
        <dbReference type="EMBL" id="KJY00898.1"/>
    </source>
</evidence>
<dbReference type="InterPro" id="IPR011701">
    <property type="entry name" value="MFS"/>
</dbReference>
<dbReference type="CDD" id="cd17323">
    <property type="entry name" value="MFS_Tpo1_MDR_like"/>
    <property type="match status" value="1"/>
</dbReference>
<comment type="caution">
    <text evidence="11">The sequence shown here is derived from an EMBL/GenBank/DDBJ whole genome shotgun (WGS) entry which is preliminary data.</text>
</comment>
<feature type="transmembrane region" description="Helical" evidence="9">
    <location>
        <begin position="379"/>
        <end position="399"/>
    </location>
</feature>
<dbReference type="PROSITE" id="PS50850">
    <property type="entry name" value="MFS"/>
    <property type="match status" value="1"/>
</dbReference>
<dbReference type="FunFam" id="1.20.1250.20:FF:000266">
    <property type="entry name" value="MFS multidrug transporter, putative"/>
    <property type="match status" value="1"/>
</dbReference>
<dbReference type="EMBL" id="LAFY01000299">
    <property type="protein sequence ID" value="KJY00898.1"/>
    <property type="molecule type" value="Genomic_DNA"/>
</dbReference>
<feature type="transmembrane region" description="Helical" evidence="9">
    <location>
        <begin position="102"/>
        <end position="123"/>
    </location>
</feature>
<dbReference type="GO" id="GO:0005886">
    <property type="term" value="C:plasma membrane"/>
    <property type="evidence" value="ECO:0007669"/>
    <property type="project" value="UniProtKB-SubCell"/>
</dbReference>
<feature type="compositionally biased region" description="Acidic residues" evidence="8">
    <location>
        <begin position="522"/>
        <end position="535"/>
    </location>
</feature>
<feature type="region of interest" description="Disordered" evidence="8">
    <location>
        <begin position="519"/>
        <end position="565"/>
    </location>
</feature>
<keyword evidence="12" id="KW-1185">Reference proteome</keyword>
<feature type="region of interest" description="Disordered" evidence="8">
    <location>
        <begin position="636"/>
        <end position="669"/>
    </location>
</feature>
<evidence type="ECO:0000256" key="4">
    <source>
        <dbReference type="ARBA" id="ARBA00022692"/>
    </source>
</evidence>
<feature type="transmembrane region" description="Helical" evidence="9">
    <location>
        <begin position="161"/>
        <end position="183"/>
    </location>
</feature>
<feature type="domain" description="Major facilitator superfamily (MFS) profile" evidence="10">
    <location>
        <begin position="70"/>
        <end position="497"/>
    </location>
</feature>
<comment type="similarity">
    <text evidence="7">Belongs to the major facilitator superfamily. DHA1 family. Polyamines/proton antiporter (TC 2.A.1.2.16) subfamily.</text>
</comment>
<feature type="transmembrane region" description="Helical" evidence="9">
    <location>
        <begin position="405"/>
        <end position="432"/>
    </location>
</feature>
<accession>A0A0F4GV07</accession>
<comment type="subcellular location">
    <subcellularLocation>
        <location evidence="1">Cell membrane</location>
        <topology evidence="1">Multi-pass membrane protein</topology>
    </subcellularLocation>
</comment>
<dbReference type="SUPFAM" id="SSF103473">
    <property type="entry name" value="MFS general substrate transporter"/>
    <property type="match status" value="1"/>
</dbReference>
<dbReference type="Pfam" id="PF07690">
    <property type="entry name" value="MFS_1"/>
    <property type="match status" value="1"/>
</dbReference>
<evidence type="ECO:0000256" key="7">
    <source>
        <dbReference type="ARBA" id="ARBA00038459"/>
    </source>
</evidence>
<dbReference type="GO" id="GO:0022857">
    <property type="term" value="F:transmembrane transporter activity"/>
    <property type="evidence" value="ECO:0007669"/>
    <property type="project" value="InterPro"/>
</dbReference>
<keyword evidence="6 9" id="KW-0472">Membrane</keyword>
<keyword evidence="4 9" id="KW-0812">Transmembrane</keyword>
<evidence type="ECO:0000256" key="8">
    <source>
        <dbReference type="SAM" id="MobiDB-lite"/>
    </source>
</evidence>
<reference evidence="11 12" key="1">
    <citation type="submission" date="2015-03" db="EMBL/GenBank/DDBJ databases">
        <title>RNA-seq based gene annotation and comparative genomics of four Zymoseptoria species reveal species-specific pathogenicity related genes and transposable element activity.</title>
        <authorList>
            <person name="Grandaubert J."/>
            <person name="Bhattacharyya A."/>
            <person name="Stukenbrock E.H."/>
        </authorList>
    </citation>
    <scope>NUCLEOTIDE SEQUENCE [LARGE SCALE GENOMIC DNA]</scope>
    <source>
        <strain evidence="11 12">Zb18110</strain>
    </source>
</reference>
<dbReference type="PANTHER" id="PTHR23502">
    <property type="entry name" value="MAJOR FACILITATOR SUPERFAMILY"/>
    <property type="match status" value="1"/>
</dbReference>